<dbReference type="Proteomes" id="UP000700334">
    <property type="component" value="Unassembled WGS sequence"/>
</dbReference>
<keyword evidence="2" id="KW-0812">Transmembrane</keyword>
<feature type="signal peptide" evidence="3">
    <location>
        <begin position="1"/>
        <end position="32"/>
    </location>
</feature>
<proteinExistence type="predicted"/>
<keyword evidence="2" id="KW-0472">Membrane</keyword>
<feature type="region of interest" description="Disordered" evidence="1">
    <location>
        <begin position="142"/>
        <end position="196"/>
    </location>
</feature>
<feature type="region of interest" description="Disordered" evidence="1">
    <location>
        <begin position="40"/>
        <end position="105"/>
    </location>
</feature>
<keyword evidence="5" id="KW-1185">Reference proteome</keyword>
<accession>A0A8J6DMD4</accession>
<evidence type="ECO:0000256" key="1">
    <source>
        <dbReference type="SAM" id="MobiDB-lite"/>
    </source>
</evidence>
<dbReference type="Pfam" id="PF15809">
    <property type="entry name" value="STG"/>
    <property type="match status" value="1"/>
</dbReference>
<organism evidence="4 5">
    <name type="scientific">Galemys pyrenaicus</name>
    <name type="common">Iberian desman</name>
    <name type="synonym">Pyrenean desman</name>
    <dbReference type="NCBI Taxonomy" id="202257"/>
    <lineage>
        <taxon>Eukaryota</taxon>
        <taxon>Metazoa</taxon>
        <taxon>Chordata</taxon>
        <taxon>Craniata</taxon>
        <taxon>Vertebrata</taxon>
        <taxon>Euteleostomi</taxon>
        <taxon>Mammalia</taxon>
        <taxon>Eutheria</taxon>
        <taxon>Laurasiatheria</taxon>
        <taxon>Eulipotyphla</taxon>
        <taxon>Talpidae</taxon>
        <taxon>Galemys</taxon>
    </lineage>
</organism>
<evidence type="ECO:0000256" key="2">
    <source>
        <dbReference type="SAM" id="Phobius"/>
    </source>
</evidence>
<dbReference type="AlphaFoldDB" id="A0A8J6DMD4"/>
<evidence type="ECO:0000313" key="4">
    <source>
        <dbReference type="EMBL" id="KAG8514822.1"/>
    </source>
</evidence>
<sequence>MLTLSKMQGRMVRSWAPLAVLLVCLHLPGLPARSIGAAEEKAPQDLETNLLLPGQSSSTGPSNSEQPQSKPEPESNDLRSVPLNPKASQSDGSQPAGAPGVQSWLSWGLPHVDSWTSEDPWQMTATGDEDYVGEALPQNMYFFSNNGDLPPGSDPSPAASSEHPTGAQPETSLSQKDPDSNQSSPSNMGAQGETSAQRPFWNLINRIRQSLLPGRPCGLLKPRGPLGGSLKLLPVTTTRHKGLQEPQCQTLQLRSSHTDGASVHGVLADFHFLHHLPEGGTKEGPVFTPILAVLVPLAASCKLGSHPERAVMVMLLLLLVNQYAVEIFLLLLLLIRSEAGRPLIWTEETMSGGYKAEEEIVYLLGQGSRPSATGNPLCASPTQSTDPDSSRLVREGVSLSPDYGPSAGICLLLMIQNGNQPPSEGEASSLT</sequence>
<name>A0A8J6DMD4_GALPY</name>
<dbReference type="EMBL" id="JAGFMF010011724">
    <property type="protein sequence ID" value="KAG8514822.1"/>
    <property type="molecule type" value="Genomic_DNA"/>
</dbReference>
<keyword evidence="2" id="KW-1133">Transmembrane helix</keyword>
<protein>
    <submittedName>
        <fullName evidence="4">Uncharacterized protein</fullName>
    </submittedName>
</protein>
<dbReference type="PANTHER" id="PTHR15817">
    <property type="entry name" value="STG PROTEIN"/>
    <property type="match status" value="1"/>
</dbReference>
<dbReference type="InterPro" id="IPR026135">
    <property type="entry name" value="C6orf15"/>
</dbReference>
<feature type="compositionally biased region" description="Polar residues" evidence="1">
    <location>
        <begin position="372"/>
        <end position="387"/>
    </location>
</feature>
<feature type="chain" id="PRO_5035199134" evidence="3">
    <location>
        <begin position="33"/>
        <end position="431"/>
    </location>
</feature>
<feature type="transmembrane region" description="Helical" evidence="2">
    <location>
        <begin position="310"/>
        <end position="335"/>
    </location>
</feature>
<evidence type="ECO:0000313" key="5">
    <source>
        <dbReference type="Proteomes" id="UP000700334"/>
    </source>
</evidence>
<feature type="region of interest" description="Disordered" evidence="1">
    <location>
        <begin position="372"/>
        <end position="397"/>
    </location>
</feature>
<gene>
    <name evidence="4" type="ORF">J0S82_004113</name>
</gene>
<keyword evidence="3" id="KW-0732">Signal</keyword>
<dbReference type="GO" id="GO:0031012">
    <property type="term" value="C:extracellular matrix"/>
    <property type="evidence" value="ECO:0007669"/>
    <property type="project" value="TreeGrafter"/>
</dbReference>
<dbReference type="GO" id="GO:0030198">
    <property type="term" value="P:extracellular matrix organization"/>
    <property type="evidence" value="ECO:0007669"/>
    <property type="project" value="TreeGrafter"/>
</dbReference>
<feature type="compositionally biased region" description="Low complexity" evidence="1">
    <location>
        <begin position="147"/>
        <end position="161"/>
    </location>
</feature>
<dbReference type="PANTHER" id="PTHR15817:SF2">
    <property type="entry name" value="SIMILAR TO RIKEN CDNA 2300002M23"/>
    <property type="match status" value="1"/>
</dbReference>
<evidence type="ECO:0000256" key="3">
    <source>
        <dbReference type="SAM" id="SignalP"/>
    </source>
</evidence>
<reference evidence="4" key="1">
    <citation type="journal article" date="2021" name="Evol. Appl.">
        <title>The genome of the Pyrenean desman and the effects of bottlenecks and inbreeding on the genomic landscape of an endangered species.</title>
        <authorList>
            <person name="Escoda L."/>
            <person name="Castresana J."/>
        </authorList>
    </citation>
    <scope>NUCLEOTIDE SEQUENCE</scope>
    <source>
        <strain evidence="4">IBE-C5619</strain>
    </source>
</reference>
<comment type="caution">
    <text evidence="4">The sequence shown here is derived from an EMBL/GenBank/DDBJ whole genome shotgun (WGS) entry which is preliminary data.</text>
</comment>
<dbReference type="OrthoDB" id="9446516at2759"/>
<feature type="compositionally biased region" description="Polar residues" evidence="1">
    <location>
        <begin position="54"/>
        <end position="69"/>
    </location>
</feature>
<feature type="compositionally biased region" description="Polar residues" evidence="1">
    <location>
        <begin position="168"/>
        <end position="196"/>
    </location>
</feature>